<dbReference type="Proteomes" id="UP000177396">
    <property type="component" value="Unassembled WGS sequence"/>
</dbReference>
<dbReference type="EMBL" id="MFJB01000087">
    <property type="protein sequence ID" value="OGF98762.1"/>
    <property type="molecule type" value="Genomic_DNA"/>
</dbReference>
<reference evidence="2 3" key="1">
    <citation type="journal article" date="2016" name="Nat. Commun.">
        <title>Thousands of microbial genomes shed light on interconnected biogeochemical processes in an aquifer system.</title>
        <authorList>
            <person name="Anantharaman K."/>
            <person name="Brown C.T."/>
            <person name="Hug L.A."/>
            <person name="Sharon I."/>
            <person name="Castelle C.J."/>
            <person name="Probst A.J."/>
            <person name="Thomas B.C."/>
            <person name="Singh A."/>
            <person name="Wilkins M.J."/>
            <person name="Karaoz U."/>
            <person name="Brodie E.L."/>
            <person name="Williams K.H."/>
            <person name="Hubbard S.S."/>
            <person name="Banfield J.F."/>
        </authorList>
    </citation>
    <scope>NUCLEOTIDE SEQUENCE [LARGE SCALE GENOMIC DNA]</scope>
</reference>
<keyword evidence="1" id="KW-0812">Transmembrane</keyword>
<keyword evidence="1" id="KW-0472">Membrane</keyword>
<sequence>MDSWATAFWGALLIIAIIGLSIIGLSIYLFIRFRRELKISNEEKKKFLNKVNVFTILSILLSVILLLLFSGGGLILIPIFILITHFLLKRF</sequence>
<dbReference type="AlphaFoldDB" id="A0A1F5YFD1"/>
<evidence type="ECO:0000313" key="2">
    <source>
        <dbReference type="EMBL" id="OGF98762.1"/>
    </source>
</evidence>
<keyword evidence="1" id="KW-1133">Transmembrane helix</keyword>
<protein>
    <submittedName>
        <fullName evidence="2">Uncharacterized protein</fullName>
    </submittedName>
</protein>
<name>A0A1F5YFD1_9BACT</name>
<evidence type="ECO:0000256" key="1">
    <source>
        <dbReference type="SAM" id="Phobius"/>
    </source>
</evidence>
<organism evidence="2 3">
    <name type="scientific">Candidatus Gottesmanbacteria bacterium RBG_16_38_7b</name>
    <dbReference type="NCBI Taxonomy" id="1798372"/>
    <lineage>
        <taxon>Bacteria</taxon>
        <taxon>Candidatus Gottesmaniibacteriota</taxon>
    </lineage>
</organism>
<feature type="transmembrane region" description="Helical" evidence="1">
    <location>
        <begin position="6"/>
        <end position="31"/>
    </location>
</feature>
<proteinExistence type="predicted"/>
<evidence type="ECO:0000313" key="3">
    <source>
        <dbReference type="Proteomes" id="UP000177396"/>
    </source>
</evidence>
<accession>A0A1F5YFD1</accession>
<comment type="caution">
    <text evidence="2">The sequence shown here is derived from an EMBL/GenBank/DDBJ whole genome shotgun (WGS) entry which is preliminary data.</text>
</comment>
<feature type="transmembrane region" description="Helical" evidence="1">
    <location>
        <begin position="51"/>
        <end position="83"/>
    </location>
</feature>
<gene>
    <name evidence="2" type="ORF">A2153_01485</name>
</gene>